<name>A0A0G1XK78_9BACT</name>
<organism evidence="2 3">
    <name type="scientific">Candidatus Uhrbacteria bacterium GW2011_GWA2_52_8d</name>
    <dbReference type="NCBI Taxonomy" id="1618979"/>
    <lineage>
        <taxon>Bacteria</taxon>
        <taxon>Candidatus Uhriibacteriota</taxon>
    </lineage>
</organism>
<protein>
    <submittedName>
        <fullName evidence="2">Uncharacterized protein</fullName>
    </submittedName>
</protein>
<proteinExistence type="predicted"/>
<feature type="region of interest" description="Disordered" evidence="1">
    <location>
        <begin position="493"/>
        <end position="513"/>
    </location>
</feature>
<comment type="caution">
    <text evidence="2">The sequence shown here is derived from an EMBL/GenBank/DDBJ whole genome shotgun (WGS) entry which is preliminary data.</text>
</comment>
<gene>
    <name evidence="2" type="ORF">UY76_C0060G0006</name>
</gene>
<dbReference type="Proteomes" id="UP000034054">
    <property type="component" value="Unassembled WGS sequence"/>
</dbReference>
<sequence>MPPVERPCCIPPERLPISIDAAGTSFSGDCEWNSAETWYEIIEEVGTSDFERFECLVTAPEGTVQIRVGVGNSGYYSSDPVYIDAVQLELGEDANVFIEGYSHTPTKAYYQIAPSYLGCSGEETDPEECDSYAQVCSAQEVGCSLYTPEDGDPSVPAIISELDECPSECVGYTTYKQEATDFESESFPLYFIADSASACSSQYVGCDSYTNLGTVSAGGEGIEYYTDLRFCLSNAIVDSTSAAKTPETYFTWEGSDNQGYQLQTWTLLESNYSGSLNSFTSSPYFAETKPGLAPCTHITMASENEVECDDTLALMKADVWDNADCDEHDDIFENPDCREFFDTEGNIHYRQYSDTISISDECFAYRKDESNESDCGASGGWWTDQGFCRYYVLPEESTQCLAEQNGCREYTGGTGRNATTVLNETFESGTYEDFVMADLSYYPDTISISNESVATEGHSLYVLAPSGGMAGIETTQIYLDSTATTETYDEAGDEAGTSTTCTGNGGTVGDGGCDVTDDIDGDGSDDEDCSVLDGEESCGALTDVLVAGKTFVLDFWAKGNGDLYVTFEEEGGTGDTHDFVDPDATSSVPVALDGSWALYSFGPIDTSAYEDFDENAVIRFATDAGMEFYLDNITLKQVEENITIIKDSWVVPSTCDQTSEGVDSDQYYLGCEAYTDHNGSDVDLYQFSDLCSEEVVGCEGFYQSANSESPYTQVYNARCVYSDDTDFADGDVVTTNTACEVDGVDYCTISAGRGFCTFDAQQTFPSNLPWESVSSEYYAIVYGPETVVVLGDIPVYIVAEDAYACSSSAMGCQELGDPTYVQDQSEVESFESVYYINLPADYDTLLCDHEALFCEEWESTQDGDFYFKDPLDKECEYKTSVTIDNRAYFGWFRSGTTQPCYWEDKDGDGVYDRDEDGEYLIAGEEFGVWNNGDEDDTDTDYWDYYDGWVASCGSEYDLCTEFIDVVDTGGGLNENGQSYYFTNDDLLSEDALTDAQRCNGQVSQKFGCALFNNTTVSELSYNASASYALSMHADVFYGEEQNALVDPISCTLEEGGVFTISSAAATAAGSDTQVDLCARRCSYTVESDDSLTTTDAQQSGVERWFERACFVDSDCPVLTTYEGEDVTGTCKDVDGFLYVSGYGSASDYVLGDDSNEVLKVNRDRSCGAWLACESSRTSWNTSTNKYDTICDSINLCVEGSQQGDRAVCSQWDQSDSTILSSYQYSARDVTWTGYEYSGQSIPNQLPTEYYTQFNLAPSKVCVKATGESELNDNGYPVSCNQSSDCGTSLIKVCTTDLDCSGYGDDCHEESGHCYLDCSEDVEAAAWSAIARPSEIPPVTPMRMRTTEPTPIVPARRRTVRSPRRCAIRFNLSAWMFSPQAMTARSA</sequence>
<evidence type="ECO:0000256" key="1">
    <source>
        <dbReference type="SAM" id="MobiDB-lite"/>
    </source>
</evidence>
<reference evidence="2 3" key="1">
    <citation type="journal article" date="2015" name="Nature">
        <title>rRNA introns, odd ribosomes, and small enigmatic genomes across a large radiation of phyla.</title>
        <authorList>
            <person name="Brown C.T."/>
            <person name="Hug L.A."/>
            <person name="Thomas B.C."/>
            <person name="Sharon I."/>
            <person name="Castelle C.J."/>
            <person name="Singh A."/>
            <person name="Wilkins M.J."/>
            <person name="Williams K.H."/>
            <person name="Banfield J.F."/>
        </authorList>
    </citation>
    <scope>NUCLEOTIDE SEQUENCE [LARGE SCALE GENOMIC DNA]</scope>
</reference>
<dbReference type="EMBL" id="LCRH01000060">
    <property type="protein sequence ID" value="KKW31331.1"/>
    <property type="molecule type" value="Genomic_DNA"/>
</dbReference>
<evidence type="ECO:0000313" key="3">
    <source>
        <dbReference type="Proteomes" id="UP000034054"/>
    </source>
</evidence>
<accession>A0A0G1XK78</accession>
<dbReference type="Gene3D" id="2.60.120.260">
    <property type="entry name" value="Galactose-binding domain-like"/>
    <property type="match status" value="1"/>
</dbReference>
<feature type="compositionally biased region" description="Gly residues" evidence="1">
    <location>
        <begin position="503"/>
        <end position="512"/>
    </location>
</feature>
<evidence type="ECO:0000313" key="2">
    <source>
        <dbReference type="EMBL" id="KKW31331.1"/>
    </source>
</evidence>